<dbReference type="AlphaFoldDB" id="A0A1E3ACR7"/>
<evidence type="ECO:0000313" key="1">
    <source>
        <dbReference type="EMBL" id="ODM06550.1"/>
    </source>
</evidence>
<organism evidence="1 2">
    <name type="scientific">Eisenbergiella tayi</name>
    <dbReference type="NCBI Taxonomy" id="1432052"/>
    <lineage>
        <taxon>Bacteria</taxon>
        <taxon>Bacillati</taxon>
        <taxon>Bacillota</taxon>
        <taxon>Clostridia</taxon>
        <taxon>Lachnospirales</taxon>
        <taxon>Lachnospiraceae</taxon>
        <taxon>Eisenbergiella</taxon>
    </lineage>
</organism>
<name>A0A1E3ACR7_9FIRM</name>
<comment type="caution">
    <text evidence="1">The sequence shown here is derived from an EMBL/GenBank/DDBJ whole genome shotgun (WGS) entry which is preliminary data.</text>
</comment>
<dbReference type="Proteomes" id="UP000094067">
    <property type="component" value="Unassembled WGS sequence"/>
</dbReference>
<reference evidence="1 2" key="1">
    <citation type="submission" date="2016-07" db="EMBL/GenBank/DDBJ databases">
        <title>Characterization of isolates of Eisenbergiella tayi derived from blood cultures, using whole genome sequencing.</title>
        <authorList>
            <person name="Burdz T."/>
            <person name="Wiebe D."/>
            <person name="Huynh C."/>
            <person name="Bernard K."/>
        </authorList>
    </citation>
    <scope>NUCLEOTIDE SEQUENCE [LARGE SCALE GENOMIC DNA]</scope>
    <source>
        <strain evidence="1 2">NML 110608</strain>
    </source>
</reference>
<gene>
    <name evidence="1" type="ORF">BEI61_02440</name>
</gene>
<accession>A0A1E3ACR7</accession>
<sequence>MKLLLTRTPCHALYLNETLQKLEDKDVRIIYLPPMTVAAAHFSGNAEYGVGPEATGMIEKFVYETELLKIKPDARGRGFDCSRADLRVEVGLTPPTTH</sequence>
<evidence type="ECO:0000313" key="2">
    <source>
        <dbReference type="Proteomes" id="UP000094067"/>
    </source>
</evidence>
<proteinExistence type="predicted"/>
<protein>
    <submittedName>
        <fullName evidence="1">Uncharacterized protein</fullName>
    </submittedName>
</protein>
<dbReference type="PATRIC" id="fig|1432052.4.peg.2725"/>
<dbReference type="EMBL" id="MCGH01000002">
    <property type="protein sequence ID" value="ODM06550.1"/>
    <property type="molecule type" value="Genomic_DNA"/>
</dbReference>